<name>A0ABR2CH62_9ROSI</name>
<keyword evidence="5" id="KW-0805">Transcription regulation</keyword>
<keyword evidence="1" id="KW-0479">Metal-binding</keyword>
<reference evidence="10 11" key="1">
    <citation type="journal article" date="2024" name="G3 (Bethesda)">
        <title>Genome assembly of Hibiscus sabdariffa L. provides insights into metabolisms of medicinal natural products.</title>
        <authorList>
            <person name="Kim T."/>
        </authorList>
    </citation>
    <scope>NUCLEOTIDE SEQUENCE [LARGE SCALE GENOMIC DNA]</scope>
    <source>
        <strain evidence="10">TK-2024</strain>
        <tissue evidence="10">Old leaves</tissue>
    </source>
</reference>
<keyword evidence="6" id="KW-0804">Transcription</keyword>
<keyword evidence="4" id="KW-0862">Zinc</keyword>
<evidence type="ECO:0000256" key="8">
    <source>
        <dbReference type="SAM" id="MobiDB-lite"/>
    </source>
</evidence>
<organism evidence="10 11">
    <name type="scientific">Hibiscus sabdariffa</name>
    <name type="common">roselle</name>
    <dbReference type="NCBI Taxonomy" id="183260"/>
    <lineage>
        <taxon>Eukaryota</taxon>
        <taxon>Viridiplantae</taxon>
        <taxon>Streptophyta</taxon>
        <taxon>Embryophyta</taxon>
        <taxon>Tracheophyta</taxon>
        <taxon>Spermatophyta</taxon>
        <taxon>Magnoliopsida</taxon>
        <taxon>eudicotyledons</taxon>
        <taxon>Gunneridae</taxon>
        <taxon>Pentapetalae</taxon>
        <taxon>rosids</taxon>
        <taxon>malvids</taxon>
        <taxon>Malvales</taxon>
        <taxon>Malvaceae</taxon>
        <taxon>Malvoideae</taxon>
        <taxon>Hibiscus</taxon>
    </lineage>
</organism>
<evidence type="ECO:0000259" key="9">
    <source>
        <dbReference type="PROSITE" id="PS50157"/>
    </source>
</evidence>
<sequence length="256" mass="27615">MALEALNSPPMAATPFATAKYEEIIHHRDNDDYFESWKKSKRSKRQRESSPPPLTTEEEYLALCLIMLARGNTNPNGSGDDLSEARAAPASMKLSYKCSVCDKAFPSYQALGGHKASHRKPSTDGAAANNRSTTSTVTTGGGRDAGGNGRAHKCSICHRTFPTGQALGGHKRCHYEGGNNNNSNKSGSSVSLSAVTVSDGGALSQTHHVDFGFDLNVPALPEFGVENRDERCTEQEVESPLPIKKPRFMIDSLAQF</sequence>
<dbReference type="SUPFAM" id="SSF57667">
    <property type="entry name" value="beta-beta-alpha zinc fingers"/>
    <property type="match status" value="1"/>
</dbReference>
<dbReference type="Pfam" id="PF13912">
    <property type="entry name" value="zf-C2H2_6"/>
    <property type="match status" value="2"/>
</dbReference>
<comment type="caution">
    <text evidence="10">The sequence shown here is derived from an EMBL/GenBank/DDBJ whole genome shotgun (WGS) entry which is preliminary data.</text>
</comment>
<evidence type="ECO:0000313" key="11">
    <source>
        <dbReference type="Proteomes" id="UP001472677"/>
    </source>
</evidence>
<dbReference type="InterPro" id="IPR013087">
    <property type="entry name" value="Znf_C2H2_type"/>
</dbReference>
<evidence type="ECO:0000256" key="4">
    <source>
        <dbReference type="ARBA" id="ARBA00022833"/>
    </source>
</evidence>
<evidence type="ECO:0000313" key="10">
    <source>
        <dbReference type="EMBL" id="KAK8518873.1"/>
    </source>
</evidence>
<dbReference type="PANTHER" id="PTHR45988:SF88">
    <property type="entry name" value="ZINC FINGER PROTEIN ZAT10"/>
    <property type="match status" value="1"/>
</dbReference>
<keyword evidence="2" id="KW-0677">Repeat</keyword>
<dbReference type="PROSITE" id="PS50157">
    <property type="entry name" value="ZINC_FINGER_C2H2_2"/>
    <property type="match status" value="2"/>
</dbReference>
<evidence type="ECO:0000256" key="3">
    <source>
        <dbReference type="ARBA" id="ARBA00022771"/>
    </source>
</evidence>
<gene>
    <name evidence="10" type="ORF">V6N12_012113</name>
</gene>
<feature type="compositionally biased region" description="Low complexity" evidence="8">
    <location>
        <begin position="125"/>
        <end position="138"/>
    </location>
</feature>
<dbReference type="InterPro" id="IPR036236">
    <property type="entry name" value="Znf_C2H2_sf"/>
</dbReference>
<keyword evidence="3 7" id="KW-0863">Zinc-finger</keyword>
<feature type="domain" description="C2H2-type" evidence="9">
    <location>
        <begin position="96"/>
        <end position="123"/>
    </location>
</feature>
<evidence type="ECO:0000256" key="2">
    <source>
        <dbReference type="ARBA" id="ARBA00022737"/>
    </source>
</evidence>
<feature type="region of interest" description="Disordered" evidence="8">
    <location>
        <begin position="35"/>
        <end position="55"/>
    </location>
</feature>
<accession>A0ABR2CH62</accession>
<evidence type="ECO:0000256" key="5">
    <source>
        <dbReference type="ARBA" id="ARBA00023015"/>
    </source>
</evidence>
<dbReference type="Gene3D" id="3.30.160.60">
    <property type="entry name" value="Classic Zinc Finger"/>
    <property type="match status" value="1"/>
</dbReference>
<dbReference type="PANTHER" id="PTHR45988">
    <property type="entry name" value="C2H2 TYPE ZINC FINGER TRANSCRIPTION FACTOR FAMILY-RELATED"/>
    <property type="match status" value="1"/>
</dbReference>
<dbReference type="EMBL" id="JBBPBM010000052">
    <property type="protein sequence ID" value="KAK8518873.1"/>
    <property type="molecule type" value="Genomic_DNA"/>
</dbReference>
<feature type="domain" description="C2H2-type" evidence="9">
    <location>
        <begin position="152"/>
        <end position="174"/>
    </location>
</feature>
<dbReference type="PROSITE" id="PS00028">
    <property type="entry name" value="ZINC_FINGER_C2H2_1"/>
    <property type="match status" value="2"/>
</dbReference>
<proteinExistence type="predicted"/>
<dbReference type="Proteomes" id="UP001472677">
    <property type="component" value="Unassembled WGS sequence"/>
</dbReference>
<evidence type="ECO:0000256" key="1">
    <source>
        <dbReference type="ARBA" id="ARBA00022723"/>
    </source>
</evidence>
<feature type="compositionally biased region" description="Gly residues" evidence="8">
    <location>
        <begin position="139"/>
        <end position="149"/>
    </location>
</feature>
<dbReference type="SMART" id="SM00355">
    <property type="entry name" value="ZnF_C2H2"/>
    <property type="match status" value="2"/>
</dbReference>
<keyword evidence="11" id="KW-1185">Reference proteome</keyword>
<evidence type="ECO:0000256" key="6">
    <source>
        <dbReference type="ARBA" id="ARBA00023163"/>
    </source>
</evidence>
<evidence type="ECO:0000256" key="7">
    <source>
        <dbReference type="PROSITE-ProRule" id="PRU00042"/>
    </source>
</evidence>
<feature type="region of interest" description="Disordered" evidence="8">
    <location>
        <begin position="112"/>
        <end position="149"/>
    </location>
</feature>
<dbReference type="InterPro" id="IPR044653">
    <property type="entry name" value="AZF1/2/3-like"/>
</dbReference>
<protein>
    <recommendedName>
        <fullName evidence="9">C2H2-type domain-containing protein</fullName>
    </recommendedName>
</protein>